<gene>
    <name evidence="2" type="ORF">O181_117159</name>
</gene>
<name>A0A9Q3PX84_9BASI</name>
<feature type="compositionally biased region" description="Polar residues" evidence="1">
    <location>
        <begin position="1"/>
        <end position="10"/>
    </location>
</feature>
<feature type="region of interest" description="Disordered" evidence="1">
    <location>
        <begin position="1"/>
        <end position="33"/>
    </location>
</feature>
<feature type="region of interest" description="Disordered" evidence="1">
    <location>
        <begin position="61"/>
        <end position="91"/>
    </location>
</feature>
<evidence type="ECO:0000313" key="2">
    <source>
        <dbReference type="EMBL" id="MBW0577444.1"/>
    </source>
</evidence>
<evidence type="ECO:0000313" key="3">
    <source>
        <dbReference type="Proteomes" id="UP000765509"/>
    </source>
</evidence>
<proteinExistence type="predicted"/>
<sequence>MDSASSSRIPHNSKESKEEILNEETMQEPEYVSDVEGLNKRMLEIQEEIIELLQKEGKNKSQVLMHKASQESLDQKGHNRHFQGPWPHQHHSLCKDQTIYQRGLIFMHRLQTN</sequence>
<feature type="compositionally biased region" description="Acidic residues" evidence="1">
    <location>
        <begin position="21"/>
        <end position="33"/>
    </location>
</feature>
<organism evidence="2 3">
    <name type="scientific">Austropuccinia psidii MF-1</name>
    <dbReference type="NCBI Taxonomy" id="1389203"/>
    <lineage>
        <taxon>Eukaryota</taxon>
        <taxon>Fungi</taxon>
        <taxon>Dikarya</taxon>
        <taxon>Basidiomycota</taxon>
        <taxon>Pucciniomycotina</taxon>
        <taxon>Pucciniomycetes</taxon>
        <taxon>Pucciniales</taxon>
        <taxon>Sphaerophragmiaceae</taxon>
        <taxon>Austropuccinia</taxon>
    </lineage>
</organism>
<evidence type="ECO:0000256" key="1">
    <source>
        <dbReference type="SAM" id="MobiDB-lite"/>
    </source>
</evidence>
<comment type="caution">
    <text evidence="2">The sequence shown here is derived from an EMBL/GenBank/DDBJ whole genome shotgun (WGS) entry which is preliminary data.</text>
</comment>
<keyword evidence="3" id="KW-1185">Reference proteome</keyword>
<dbReference type="EMBL" id="AVOT02100643">
    <property type="protein sequence ID" value="MBW0577444.1"/>
    <property type="molecule type" value="Genomic_DNA"/>
</dbReference>
<accession>A0A9Q3PX84</accession>
<reference evidence="2" key="1">
    <citation type="submission" date="2021-03" db="EMBL/GenBank/DDBJ databases">
        <title>Draft genome sequence of rust myrtle Austropuccinia psidii MF-1, a brazilian biotype.</title>
        <authorList>
            <person name="Quecine M.C."/>
            <person name="Pachon D.M.R."/>
            <person name="Bonatelli M.L."/>
            <person name="Correr F.H."/>
            <person name="Franceschini L.M."/>
            <person name="Leite T.F."/>
            <person name="Margarido G.R.A."/>
            <person name="Almeida C.A."/>
            <person name="Ferrarezi J.A."/>
            <person name="Labate C.A."/>
        </authorList>
    </citation>
    <scope>NUCLEOTIDE SEQUENCE</scope>
    <source>
        <strain evidence="2">MF-1</strain>
    </source>
</reference>
<dbReference type="Proteomes" id="UP000765509">
    <property type="component" value="Unassembled WGS sequence"/>
</dbReference>
<protein>
    <submittedName>
        <fullName evidence="2">Uncharacterized protein</fullName>
    </submittedName>
</protein>
<dbReference type="AlphaFoldDB" id="A0A9Q3PX84"/>